<sequence length="166" mass="19034">MANAASGMAVDNECKIKFLELKSKRTHRFITFKIDEKLQQITVDKIGNPGQTYDDFTASLPEKECRYAVYDFDFVTEENCQKSKIFFIAWSPDTSRVRNKMLYASSKDRFRRELDGIQCEVQATDASEIGIDNIRESTLDCICFVVCIIGCVDLNYDFLLGYLINS</sequence>
<protein>
    <recommendedName>
        <fullName evidence="3">ADF-H domain-containing protein</fullName>
    </recommendedName>
</protein>
<dbReference type="SMART" id="SM00102">
    <property type="entry name" value="ADF"/>
    <property type="match status" value="1"/>
</dbReference>
<comment type="similarity">
    <text evidence="1">Belongs to the actin-binding proteins ADF family.</text>
</comment>
<evidence type="ECO:0000256" key="1">
    <source>
        <dbReference type="ARBA" id="ARBA00006844"/>
    </source>
</evidence>
<dbReference type="GO" id="GO:0030042">
    <property type="term" value="P:actin filament depolymerization"/>
    <property type="evidence" value="ECO:0007669"/>
    <property type="project" value="InterPro"/>
</dbReference>
<reference evidence="4" key="1">
    <citation type="journal article" date="2008" name="BMC Genomics">
        <title>A conifer genomics resource of 200,000 spruce (Picea spp.) ESTs and 6,464 high-quality, sequence-finished full-length cDNAs for Sitka spruce (Picea sitchensis).</title>
        <authorList>
            <person name="Ralph S.G."/>
            <person name="Chun H.J."/>
            <person name="Kolosova N."/>
            <person name="Cooper D."/>
            <person name="Oddy C."/>
            <person name="Ritland C.E."/>
            <person name="Kirkpatrick R."/>
            <person name="Moore R."/>
            <person name="Barber S."/>
            <person name="Holt R.A."/>
            <person name="Jones S.J."/>
            <person name="Marra M.A."/>
            <person name="Douglas C.J."/>
            <person name="Ritland K."/>
            <person name="Bohlmann J."/>
        </authorList>
    </citation>
    <scope>NUCLEOTIDE SEQUENCE</scope>
    <source>
        <tissue evidence="4">Bark</tissue>
    </source>
</reference>
<evidence type="ECO:0000313" key="4">
    <source>
        <dbReference type="EMBL" id="ABK21557.1"/>
    </source>
</evidence>
<dbReference type="InterPro" id="IPR029006">
    <property type="entry name" value="ADF-H/Gelsolin-like_dom_sf"/>
</dbReference>
<accession>A9NLP6</accession>
<dbReference type="GO" id="GO:0003779">
    <property type="term" value="F:actin binding"/>
    <property type="evidence" value="ECO:0007669"/>
    <property type="project" value="UniProtKB-KW"/>
</dbReference>
<dbReference type="InterPro" id="IPR017904">
    <property type="entry name" value="ADF/Cofilin"/>
</dbReference>
<proteinExistence type="evidence at transcript level"/>
<evidence type="ECO:0000259" key="3">
    <source>
        <dbReference type="PROSITE" id="PS51263"/>
    </source>
</evidence>
<dbReference type="CDD" id="cd11286">
    <property type="entry name" value="ADF_cofilin_like"/>
    <property type="match status" value="1"/>
</dbReference>
<dbReference type="SUPFAM" id="SSF55753">
    <property type="entry name" value="Actin depolymerizing proteins"/>
    <property type="match status" value="1"/>
</dbReference>
<organism evidence="4">
    <name type="scientific">Picea sitchensis</name>
    <name type="common">Sitka spruce</name>
    <name type="synonym">Pinus sitchensis</name>
    <dbReference type="NCBI Taxonomy" id="3332"/>
    <lineage>
        <taxon>Eukaryota</taxon>
        <taxon>Viridiplantae</taxon>
        <taxon>Streptophyta</taxon>
        <taxon>Embryophyta</taxon>
        <taxon>Tracheophyta</taxon>
        <taxon>Spermatophyta</taxon>
        <taxon>Pinopsida</taxon>
        <taxon>Pinidae</taxon>
        <taxon>Conifers I</taxon>
        <taxon>Pinales</taxon>
        <taxon>Pinaceae</taxon>
        <taxon>Picea</taxon>
    </lineage>
</organism>
<evidence type="ECO:0000256" key="2">
    <source>
        <dbReference type="ARBA" id="ARBA00023203"/>
    </source>
</evidence>
<dbReference type="FunFam" id="3.40.20.10:FF:000025">
    <property type="entry name" value="Actin-depolymerizing factor 2"/>
    <property type="match status" value="1"/>
</dbReference>
<dbReference type="InterPro" id="IPR002108">
    <property type="entry name" value="ADF-H"/>
</dbReference>
<feature type="domain" description="ADF-H" evidence="3">
    <location>
        <begin position="7"/>
        <end position="139"/>
    </location>
</feature>
<dbReference type="AlphaFoldDB" id="A9NLP6"/>
<dbReference type="Pfam" id="PF00241">
    <property type="entry name" value="Cofilin_ADF"/>
    <property type="match status" value="1"/>
</dbReference>
<keyword evidence="2" id="KW-0009">Actin-binding</keyword>
<dbReference type="PROSITE" id="PS51263">
    <property type="entry name" value="ADF_H"/>
    <property type="match status" value="1"/>
</dbReference>
<dbReference type="Gene3D" id="3.40.20.10">
    <property type="entry name" value="Severin"/>
    <property type="match status" value="1"/>
</dbReference>
<name>A9NLP6_PICSI</name>
<dbReference type="GO" id="GO:0015629">
    <property type="term" value="C:actin cytoskeleton"/>
    <property type="evidence" value="ECO:0007669"/>
    <property type="project" value="InterPro"/>
</dbReference>
<dbReference type="PANTHER" id="PTHR11913">
    <property type="entry name" value="COFILIN-RELATED"/>
    <property type="match status" value="1"/>
</dbReference>
<dbReference type="EMBL" id="EF082183">
    <property type="protein sequence ID" value="ABK21557.1"/>
    <property type="molecule type" value="mRNA"/>
</dbReference>